<reference evidence="4 5" key="1">
    <citation type="submission" date="2023-12" db="EMBL/GenBank/DDBJ databases">
        <title>Baltic Sea Cyanobacteria.</title>
        <authorList>
            <person name="Delbaje E."/>
            <person name="Fewer D.P."/>
            <person name="Shishido T.K."/>
        </authorList>
    </citation>
    <scope>NUCLEOTIDE SEQUENCE [LARGE SCALE GENOMIC DNA]</scope>
    <source>
        <strain evidence="4 5">CCNP 1315</strain>
    </source>
</reference>
<organism evidence="4 5">
    <name type="scientific">Limnoraphis robusta CCNP1315</name>
    <dbReference type="NCBI Taxonomy" id="3110306"/>
    <lineage>
        <taxon>Bacteria</taxon>
        <taxon>Bacillati</taxon>
        <taxon>Cyanobacteriota</taxon>
        <taxon>Cyanophyceae</taxon>
        <taxon>Oscillatoriophycideae</taxon>
        <taxon>Oscillatoriales</taxon>
        <taxon>Sirenicapillariaceae</taxon>
        <taxon>Limnoraphis</taxon>
    </lineage>
</organism>
<dbReference type="RefSeq" id="WP_323272272.1">
    <property type="nucleotide sequence ID" value="NZ_JAYGHT010000075.1"/>
</dbReference>
<dbReference type="Gene3D" id="3.40.50.300">
    <property type="entry name" value="P-loop containing nucleotide triphosphate hydrolases"/>
    <property type="match status" value="1"/>
</dbReference>
<evidence type="ECO:0000313" key="5">
    <source>
        <dbReference type="Proteomes" id="UP001301728"/>
    </source>
</evidence>
<dbReference type="InterPro" id="IPR025669">
    <property type="entry name" value="AAA_dom"/>
</dbReference>
<dbReference type="InterPro" id="IPR059206">
    <property type="entry name" value="Sll1717-like"/>
</dbReference>
<dbReference type="Pfam" id="PF13614">
    <property type="entry name" value="AAA_31"/>
    <property type="match status" value="1"/>
</dbReference>
<sequence>MQQENWQGSLKQHIQSEYVQKPPEEWVDVNISTSGLLNLTLVSDRFVGLSIPQRKNQISTLLKSQIPHLSPGFLSLYTLKEAESLQISPPQAFNPASVKTWQDLAILAANPQNQPQLPQQEPSLPRTVTFYSFKGGVGRTTALANVASILAMRGLKVVAIDLDLEAPGLSTAFNLDPQPKYGIVDYFYERSYLPEGIDPEISIGEIFGEARVPNATGRLFVVPAGYLNLDYVSKVDDLHATTVIDGDQSLWSIFKHEINEQLKPDILLIDSRTGINQWGALSLIEAADEAIIFLFPNEQNKQGIELLLESLHSLKDLSINFVFSPVPDLTKFGLSKVKNIWDSLQKKIKTATNENYEADEDDSDSDNDQTRIEDLLVVPYLVPIALSDSYPVQGTQDYYTKIANLIDEKTDELKRSTVLNIEQRWKIIESLQFPEVNAGAADQKQDLSLLFQRTTDFDKFLDDATCLIRGRKGTGKTALYLLFLKHKAVAQKLAHGRLDNTVFLSAHGTFQESRPSHDEFQIIHEAFQKNNGTWEAFWRAYLLLRCYQGNLFSFPRGKKGEKYSELKKSLSNLSGEKGKLEWTQTLLELSTNSQLRLIVKDAISILLNEQARDNSQKLWFLYDDLDEDFSEAGEVRQQALIRQQALTGLFQLVQSCDANRLESIRFKIFLREDIWNRLSFDNKSHFTGRDIILQWNQIDFLRLALRQAIQSKDFKDWVDRVSPVAVESIDQANEEAIDKALELLWGSRRRGGNRAKKVSRWVYERLTDSSGTTFPRSLNILLKAAKEQELTYKGQPSSKFRTDRLLQGKSLEDGLKKASEKRCEEIKEEYPHLIKFFYSLKGKLAFLSKEQLQEIWQYSASDIVANFEEFDSLLKEIGIVEWREKEERYKFADIYVYGFDMKRLGTL</sequence>
<dbReference type="InterPro" id="IPR050625">
    <property type="entry name" value="ParA/MinD_ATPase"/>
</dbReference>
<keyword evidence="1" id="KW-0547">Nucleotide-binding</keyword>
<evidence type="ECO:0000256" key="1">
    <source>
        <dbReference type="ARBA" id="ARBA00022741"/>
    </source>
</evidence>
<gene>
    <name evidence="4" type="ORF">VB854_14630</name>
</gene>
<feature type="domain" description="AAA" evidence="3">
    <location>
        <begin position="126"/>
        <end position="316"/>
    </location>
</feature>
<comment type="caution">
    <text evidence="4">The sequence shown here is derived from an EMBL/GenBank/DDBJ whole genome shotgun (WGS) entry which is preliminary data.</text>
</comment>
<evidence type="ECO:0000259" key="3">
    <source>
        <dbReference type="Pfam" id="PF13614"/>
    </source>
</evidence>
<keyword evidence="2" id="KW-0067">ATP-binding</keyword>
<dbReference type="NCBIfam" id="NF047398">
    <property type="entry name" value="AAA_KGGVGR"/>
    <property type="match status" value="1"/>
</dbReference>
<proteinExistence type="predicted"/>
<dbReference type="PANTHER" id="PTHR43384:SF6">
    <property type="entry name" value="SEPTUM SITE-DETERMINING PROTEIN MIND HOMOLOG, CHLOROPLASTIC"/>
    <property type="match status" value="1"/>
</dbReference>
<name>A0ABU5TZ27_9CYAN</name>
<keyword evidence="5" id="KW-1185">Reference proteome</keyword>
<protein>
    <submittedName>
        <fullName evidence="4">AAA family ATPase</fullName>
    </submittedName>
</protein>
<accession>A0ABU5TZ27</accession>
<dbReference type="Proteomes" id="UP001301728">
    <property type="component" value="Unassembled WGS sequence"/>
</dbReference>
<dbReference type="InterPro" id="IPR027417">
    <property type="entry name" value="P-loop_NTPase"/>
</dbReference>
<dbReference type="NCBIfam" id="NF047389">
    <property type="entry name" value="ATPase_Sll1717"/>
    <property type="match status" value="1"/>
</dbReference>
<dbReference type="PANTHER" id="PTHR43384">
    <property type="entry name" value="SEPTUM SITE-DETERMINING PROTEIN MIND HOMOLOG, CHLOROPLASTIC-RELATED"/>
    <property type="match status" value="1"/>
</dbReference>
<evidence type="ECO:0000313" key="4">
    <source>
        <dbReference type="EMBL" id="MEA5520181.1"/>
    </source>
</evidence>
<evidence type="ECO:0000256" key="2">
    <source>
        <dbReference type="ARBA" id="ARBA00022840"/>
    </source>
</evidence>
<dbReference type="EMBL" id="JAYGHT010000075">
    <property type="protein sequence ID" value="MEA5520181.1"/>
    <property type="molecule type" value="Genomic_DNA"/>
</dbReference>
<dbReference type="SUPFAM" id="SSF52540">
    <property type="entry name" value="P-loop containing nucleoside triphosphate hydrolases"/>
    <property type="match status" value="1"/>
</dbReference>